<dbReference type="EMBL" id="JARFID010000599">
    <property type="protein sequence ID" value="MDE8698022.1"/>
    <property type="molecule type" value="Genomic_DNA"/>
</dbReference>
<protein>
    <submittedName>
        <fullName evidence="1">Uncharacterized protein</fullName>
    </submittedName>
</protein>
<sequence>LQPDEVLAVAFEYTLGGRSYQVGEFSSDIKETGQSLFVKLFKNTANSPDAACWDLMMKNVYSLNAYSVQKEKFQLNITYQSDKTGVYLRYIPEGKIAKTPL</sequence>
<reference evidence="1" key="1">
    <citation type="submission" date="2023-03" db="EMBL/GenBank/DDBJ databases">
        <title>DFI Biobank Strains.</title>
        <authorList>
            <person name="Mostad J."/>
            <person name="Paddock L."/>
            <person name="Medina S."/>
            <person name="Waligurski E."/>
            <person name="Barat B."/>
            <person name="Smith R."/>
            <person name="Burgo V."/>
            <person name="Metcalfe C."/>
            <person name="Woodson C."/>
            <person name="Sundararajan A."/>
            <person name="Ramaswamy R."/>
            <person name="Lin H."/>
            <person name="Pamer E.G."/>
        </authorList>
    </citation>
    <scope>NUCLEOTIDE SEQUENCE</scope>
    <source>
        <strain evidence="1">DFI.9.5</strain>
    </source>
</reference>
<organism evidence="1 2">
    <name type="scientific">Bacteroides cellulosilyticus</name>
    <dbReference type="NCBI Taxonomy" id="246787"/>
    <lineage>
        <taxon>Bacteria</taxon>
        <taxon>Pseudomonadati</taxon>
        <taxon>Bacteroidota</taxon>
        <taxon>Bacteroidia</taxon>
        <taxon>Bacteroidales</taxon>
        <taxon>Bacteroidaceae</taxon>
        <taxon>Bacteroides</taxon>
    </lineage>
</organism>
<name>A0AAW6MCN9_9BACE</name>
<comment type="caution">
    <text evidence="1">The sequence shown here is derived from an EMBL/GenBank/DDBJ whole genome shotgun (WGS) entry which is preliminary data.</text>
</comment>
<gene>
    <name evidence="1" type="ORF">PZH42_28875</name>
</gene>
<evidence type="ECO:0000313" key="1">
    <source>
        <dbReference type="EMBL" id="MDE8698022.1"/>
    </source>
</evidence>
<dbReference type="AlphaFoldDB" id="A0AAW6MCN9"/>
<evidence type="ECO:0000313" key="2">
    <source>
        <dbReference type="Proteomes" id="UP001221924"/>
    </source>
</evidence>
<dbReference type="RefSeq" id="WP_275203033.1">
    <property type="nucleotide sequence ID" value="NZ_JARFID010000599.1"/>
</dbReference>
<feature type="non-terminal residue" evidence="1">
    <location>
        <position position="101"/>
    </location>
</feature>
<accession>A0AAW6MCN9</accession>
<proteinExistence type="predicted"/>
<feature type="non-terminal residue" evidence="1">
    <location>
        <position position="1"/>
    </location>
</feature>
<dbReference type="Proteomes" id="UP001221924">
    <property type="component" value="Unassembled WGS sequence"/>
</dbReference>